<proteinExistence type="predicted"/>
<organism evidence="1 2">
    <name type="scientific">Thermococcus sibiricus</name>
    <dbReference type="NCBI Taxonomy" id="172049"/>
    <lineage>
        <taxon>Archaea</taxon>
        <taxon>Methanobacteriati</taxon>
        <taxon>Methanobacteriota</taxon>
        <taxon>Thermococci</taxon>
        <taxon>Thermococcales</taxon>
        <taxon>Thermococcaceae</taxon>
        <taxon>Thermococcus</taxon>
    </lineage>
</organism>
<evidence type="ECO:0008006" key="3">
    <source>
        <dbReference type="Google" id="ProtNLM"/>
    </source>
</evidence>
<evidence type="ECO:0000313" key="2">
    <source>
        <dbReference type="Proteomes" id="UP000053911"/>
    </source>
</evidence>
<comment type="caution">
    <text evidence="1">The sequence shown here is derived from an EMBL/GenBank/DDBJ whole genome shotgun (WGS) entry which is preliminary data.</text>
</comment>
<dbReference type="PATRIC" id="fig|172049.5.peg.330"/>
<reference evidence="2" key="1">
    <citation type="journal article" date="2015" name="MBio">
        <title>Genome-Resolved Metagenomic Analysis Reveals Roles for Candidate Phyla and Other Microbial Community Members in Biogeochemical Transformations in Oil Reservoirs.</title>
        <authorList>
            <person name="Hu P."/>
            <person name="Tom L."/>
            <person name="Singh A."/>
            <person name="Thomas B.C."/>
            <person name="Baker B.J."/>
            <person name="Piceno Y.M."/>
            <person name="Andersen G.L."/>
            <person name="Banfield J.F."/>
        </authorList>
    </citation>
    <scope>NUCLEOTIDE SEQUENCE [LARGE SCALE GENOMIC DNA]</scope>
</reference>
<dbReference type="EMBL" id="LGFD01000028">
    <property type="protein sequence ID" value="KUK17288.1"/>
    <property type="molecule type" value="Genomic_DNA"/>
</dbReference>
<evidence type="ECO:0000313" key="1">
    <source>
        <dbReference type="EMBL" id="KUK17288.1"/>
    </source>
</evidence>
<protein>
    <recommendedName>
        <fullName evidence="3">MIP18 family-like domain-containing protein</fullName>
    </recommendedName>
</protein>
<dbReference type="Gene3D" id="3.30.300.130">
    <property type="entry name" value="Fe-S cluster assembly (FSCA)"/>
    <property type="match status" value="1"/>
</dbReference>
<dbReference type="OMA" id="SHAEYNI"/>
<gene>
    <name evidence="1" type="ORF">XD54_1396</name>
</gene>
<name>A0A117L151_9EURY</name>
<accession>A0A117L151</accession>
<sequence>MVSKMRIYRKDREYPEEYKDVLEELSTVIDPISTMNILDAGLLAGFNVEEDKLELWLAVESNAYYNMIGGAAIAHSKIIGDIMEKFALVKFSKVYIYDMRNNILAKFEKK</sequence>
<dbReference type="Proteomes" id="UP000053911">
    <property type="component" value="Unassembled WGS sequence"/>
</dbReference>
<dbReference type="InterPro" id="IPR034904">
    <property type="entry name" value="FSCA_dom_sf"/>
</dbReference>
<dbReference type="AlphaFoldDB" id="A0A117L151"/>